<dbReference type="Pfam" id="PF07885">
    <property type="entry name" value="Ion_trans_2"/>
    <property type="match status" value="1"/>
</dbReference>
<keyword evidence="1" id="KW-1133">Transmembrane helix</keyword>
<protein>
    <recommendedName>
        <fullName evidence="2">Potassium channel domain-containing protein</fullName>
    </recommendedName>
</protein>
<gene>
    <name evidence="3" type="ORF">AURANDRAFT_9605</name>
</gene>
<dbReference type="GO" id="GO:0005249">
    <property type="term" value="F:voltage-gated potassium channel activity"/>
    <property type="evidence" value="ECO:0007669"/>
    <property type="project" value="InterPro"/>
</dbReference>
<evidence type="ECO:0000313" key="4">
    <source>
        <dbReference type="Proteomes" id="UP000002729"/>
    </source>
</evidence>
<dbReference type="Proteomes" id="UP000002729">
    <property type="component" value="Unassembled WGS sequence"/>
</dbReference>
<dbReference type="eggNOG" id="KOG0498">
    <property type="taxonomic scope" value="Eukaryota"/>
</dbReference>
<dbReference type="InterPro" id="IPR003938">
    <property type="entry name" value="K_chnl_volt-dep_EAG/ELK/ERG"/>
</dbReference>
<keyword evidence="4" id="KW-1185">Reference proteome</keyword>
<dbReference type="AlphaFoldDB" id="F0XXQ5"/>
<feature type="non-terminal residue" evidence="3">
    <location>
        <position position="56"/>
    </location>
</feature>
<dbReference type="InParanoid" id="F0XXQ5"/>
<proteinExistence type="predicted"/>
<dbReference type="InterPro" id="IPR013099">
    <property type="entry name" value="K_chnl_dom"/>
</dbReference>
<reference evidence="3 4" key="1">
    <citation type="journal article" date="2011" name="Proc. Natl. Acad. Sci. U.S.A.">
        <title>Niche of harmful alga Aureococcus anophagefferens revealed through ecogenomics.</title>
        <authorList>
            <person name="Gobler C.J."/>
            <person name="Berry D.L."/>
            <person name="Dyhrman S.T."/>
            <person name="Wilhelm S.W."/>
            <person name="Salamov A."/>
            <person name="Lobanov A.V."/>
            <person name="Zhang Y."/>
            <person name="Collier J.L."/>
            <person name="Wurch L.L."/>
            <person name="Kustka A.B."/>
            <person name="Dill B.D."/>
            <person name="Shah M."/>
            <person name="VerBerkmoes N.C."/>
            <person name="Kuo A."/>
            <person name="Terry A."/>
            <person name="Pangilinan J."/>
            <person name="Lindquist E.A."/>
            <person name="Lucas S."/>
            <person name="Paulsen I.T."/>
            <person name="Hattenrath-Lehmann T.K."/>
            <person name="Talmage S.C."/>
            <person name="Walker E.A."/>
            <person name="Koch F."/>
            <person name="Burson A.M."/>
            <person name="Marcoval M.A."/>
            <person name="Tang Y.Z."/>
            <person name="Lecleir G.R."/>
            <person name="Coyne K.J."/>
            <person name="Berg G.M."/>
            <person name="Bertrand E.M."/>
            <person name="Saito M.A."/>
            <person name="Gladyshev V.N."/>
            <person name="Grigoriev I.V."/>
        </authorList>
    </citation>
    <scope>NUCLEOTIDE SEQUENCE [LARGE SCALE GENOMIC DNA]</scope>
    <source>
        <strain evidence="4">CCMP 1984</strain>
    </source>
</reference>
<feature type="transmembrane region" description="Helical" evidence="1">
    <location>
        <begin position="31"/>
        <end position="50"/>
    </location>
</feature>
<dbReference type="EMBL" id="GL833121">
    <property type="protein sequence ID" value="EGB12308.1"/>
    <property type="molecule type" value="Genomic_DNA"/>
</dbReference>
<evidence type="ECO:0000259" key="2">
    <source>
        <dbReference type="Pfam" id="PF07885"/>
    </source>
</evidence>
<feature type="non-terminal residue" evidence="3">
    <location>
        <position position="1"/>
    </location>
</feature>
<dbReference type="SUPFAM" id="SSF81324">
    <property type="entry name" value="Voltage-gated potassium channels"/>
    <property type="match status" value="1"/>
</dbReference>
<dbReference type="GO" id="GO:0016020">
    <property type="term" value="C:membrane"/>
    <property type="evidence" value="ECO:0007669"/>
    <property type="project" value="InterPro"/>
</dbReference>
<dbReference type="PRINTS" id="PR01463">
    <property type="entry name" value="EAGCHANLFMLY"/>
</dbReference>
<feature type="domain" description="Potassium channel" evidence="2">
    <location>
        <begin position="4"/>
        <end position="55"/>
    </location>
</feature>
<sequence length="56" mass="6348">RRRYLAAMYWAFTTMTTVGYGDITPAGDMERIYAIFAMLMGVSFYSYIIASVSSMV</sequence>
<dbReference type="RefSeq" id="XP_009032907.1">
    <property type="nucleotide sequence ID" value="XM_009034659.1"/>
</dbReference>
<organism evidence="4">
    <name type="scientific">Aureococcus anophagefferens</name>
    <name type="common">Harmful bloom alga</name>
    <dbReference type="NCBI Taxonomy" id="44056"/>
    <lineage>
        <taxon>Eukaryota</taxon>
        <taxon>Sar</taxon>
        <taxon>Stramenopiles</taxon>
        <taxon>Ochrophyta</taxon>
        <taxon>Pelagophyceae</taxon>
        <taxon>Pelagomonadales</taxon>
        <taxon>Pelagomonadaceae</taxon>
        <taxon>Aureococcus</taxon>
    </lineage>
</organism>
<accession>F0XXQ5</accession>
<dbReference type="PANTHER" id="PTHR47823">
    <property type="entry name" value="ION_TRANS DOMAIN-CONTAINING PROTEIN"/>
    <property type="match status" value="1"/>
</dbReference>
<dbReference type="PANTHER" id="PTHR47823:SF11">
    <property type="entry name" value="K+-CHANNEL ERG AND RELATED PROTEINS"/>
    <property type="match status" value="1"/>
</dbReference>
<dbReference type="OrthoDB" id="432483at2759"/>
<dbReference type="Gene3D" id="1.10.287.70">
    <property type="match status" value="1"/>
</dbReference>
<keyword evidence="1" id="KW-0472">Membrane</keyword>
<dbReference type="GeneID" id="20229438"/>
<evidence type="ECO:0000256" key="1">
    <source>
        <dbReference type="SAM" id="Phobius"/>
    </source>
</evidence>
<dbReference type="OMA" id="YLAAMYW"/>
<keyword evidence="1" id="KW-0812">Transmembrane</keyword>
<evidence type="ECO:0000313" key="3">
    <source>
        <dbReference type="EMBL" id="EGB12308.1"/>
    </source>
</evidence>
<dbReference type="KEGG" id="aaf:AURANDRAFT_9605"/>
<name>F0XXQ5_AURAN</name>